<proteinExistence type="predicted"/>
<organism evidence="8 9">
    <name type="scientific">Gossypium australe</name>
    <dbReference type="NCBI Taxonomy" id="47621"/>
    <lineage>
        <taxon>Eukaryota</taxon>
        <taxon>Viridiplantae</taxon>
        <taxon>Streptophyta</taxon>
        <taxon>Embryophyta</taxon>
        <taxon>Tracheophyta</taxon>
        <taxon>Spermatophyta</taxon>
        <taxon>Magnoliopsida</taxon>
        <taxon>eudicotyledons</taxon>
        <taxon>Gunneridae</taxon>
        <taxon>Pentapetalae</taxon>
        <taxon>rosids</taxon>
        <taxon>malvids</taxon>
        <taxon>Malvales</taxon>
        <taxon>Malvaceae</taxon>
        <taxon>Malvoideae</taxon>
        <taxon>Gossypium</taxon>
    </lineage>
</organism>
<keyword evidence="9" id="KW-1185">Reference proteome</keyword>
<dbReference type="GO" id="GO:0004519">
    <property type="term" value="F:endonuclease activity"/>
    <property type="evidence" value="ECO:0007669"/>
    <property type="project" value="UniProtKB-KW"/>
</dbReference>
<dbReference type="InterPro" id="IPR043128">
    <property type="entry name" value="Rev_trsase/Diguanyl_cyclase"/>
</dbReference>
<keyword evidence="3" id="KW-0540">Nuclease</keyword>
<accession>A0A5B6V1M7</accession>
<evidence type="ECO:0000256" key="6">
    <source>
        <dbReference type="ARBA" id="ARBA00022918"/>
    </source>
</evidence>
<name>A0A5B6V1M7_9ROSI</name>
<evidence type="ECO:0000256" key="5">
    <source>
        <dbReference type="ARBA" id="ARBA00022801"/>
    </source>
</evidence>
<evidence type="ECO:0000256" key="2">
    <source>
        <dbReference type="ARBA" id="ARBA00022695"/>
    </source>
</evidence>
<dbReference type="PANTHER" id="PTHR34072">
    <property type="entry name" value="ENZYMATIC POLYPROTEIN-RELATED"/>
    <property type="match status" value="1"/>
</dbReference>
<dbReference type="GO" id="GO:0003964">
    <property type="term" value="F:RNA-directed DNA polymerase activity"/>
    <property type="evidence" value="ECO:0007669"/>
    <property type="project" value="UniProtKB-KW"/>
</dbReference>
<dbReference type="Gene3D" id="3.30.70.270">
    <property type="match status" value="1"/>
</dbReference>
<reference evidence="9" key="1">
    <citation type="journal article" date="2019" name="Plant Biotechnol. J.">
        <title>Genome sequencing of the Australian wild diploid species Gossypium australe highlights disease resistance and delayed gland morphogenesis.</title>
        <authorList>
            <person name="Cai Y."/>
            <person name="Cai X."/>
            <person name="Wang Q."/>
            <person name="Wang P."/>
            <person name="Zhang Y."/>
            <person name="Cai C."/>
            <person name="Xu Y."/>
            <person name="Wang K."/>
            <person name="Zhou Z."/>
            <person name="Wang C."/>
            <person name="Geng S."/>
            <person name="Li B."/>
            <person name="Dong Q."/>
            <person name="Hou Y."/>
            <person name="Wang H."/>
            <person name="Ai P."/>
            <person name="Liu Z."/>
            <person name="Yi F."/>
            <person name="Sun M."/>
            <person name="An G."/>
            <person name="Cheng J."/>
            <person name="Zhang Y."/>
            <person name="Shi Q."/>
            <person name="Xie Y."/>
            <person name="Shi X."/>
            <person name="Chang Y."/>
            <person name="Huang F."/>
            <person name="Chen Y."/>
            <person name="Hong S."/>
            <person name="Mi L."/>
            <person name="Sun Q."/>
            <person name="Zhang L."/>
            <person name="Zhou B."/>
            <person name="Peng R."/>
            <person name="Zhang X."/>
            <person name="Liu F."/>
        </authorList>
    </citation>
    <scope>NUCLEOTIDE SEQUENCE [LARGE SCALE GENOMIC DNA]</scope>
    <source>
        <strain evidence="9">cv. PA1801</strain>
    </source>
</reference>
<evidence type="ECO:0000313" key="9">
    <source>
        <dbReference type="Proteomes" id="UP000325315"/>
    </source>
</evidence>
<evidence type="ECO:0000259" key="7">
    <source>
        <dbReference type="Pfam" id="PF17917"/>
    </source>
</evidence>
<dbReference type="FunFam" id="3.30.70.270:FF:000020">
    <property type="entry name" value="Transposon Tf2-6 polyprotein-like Protein"/>
    <property type="match status" value="1"/>
</dbReference>
<evidence type="ECO:0000313" key="8">
    <source>
        <dbReference type="EMBL" id="KAA3462903.1"/>
    </source>
</evidence>
<gene>
    <name evidence="8" type="ORF">EPI10_029345</name>
</gene>
<dbReference type="InterPro" id="IPR041373">
    <property type="entry name" value="RT_RNaseH"/>
</dbReference>
<keyword evidence="2" id="KW-0548">Nucleotidyltransferase</keyword>
<keyword evidence="5" id="KW-0378">Hydrolase</keyword>
<dbReference type="OrthoDB" id="415724at2759"/>
<dbReference type="Pfam" id="PF17917">
    <property type="entry name" value="RT_RNaseH"/>
    <property type="match status" value="1"/>
</dbReference>
<dbReference type="AlphaFoldDB" id="A0A5B6V1M7"/>
<evidence type="ECO:0000256" key="3">
    <source>
        <dbReference type="ARBA" id="ARBA00022722"/>
    </source>
</evidence>
<comment type="caution">
    <text evidence="8">The sequence shown here is derived from an EMBL/GenBank/DDBJ whole genome shotgun (WGS) entry which is preliminary data.</text>
</comment>
<keyword evidence="6" id="KW-0695">RNA-directed DNA polymerase</keyword>
<dbReference type="EMBL" id="SMMG02000009">
    <property type="protein sequence ID" value="KAA3462903.1"/>
    <property type="molecule type" value="Genomic_DNA"/>
</dbReference>
<keyword evidence="4" id="KW-0255">Endonuclease</keyword>
<dbReference type="CDD" id="cd09274">
    <property type="entry name" value="RNase_HI_RT_Ty3"/>
    <property type="match status" value="1"/>
</dbReference>
<feature type="domain" description="Reverse transcriptase RNase H-like" evidence="7">
    <location>
        <begin position="115"/>
        <end position="200"/>
    </location>
</feature>
<protein>
    <submittedName>
        <fullName evidence="8">Integrase, catalytic core</fullName>
    </submittedName>
</protein>
<sequence>MRSNSTKSSVSASSGYLKRYGQVISTEKIRVDPKKIEAILQWKAPKNVSWIQSFFGLTEYYKRFVNRFSKIALQITKLLHKSDHQCQESFEKLKVMLTEAPIWTFPKSGKKFVLNGLGCVLKQDSKVIAHASRQLKPHERNYLTHDLELAAMLFTLKNWRYYLYGEKYHIYIDNKSHKYLLSQKDLNLRQRHWIELLKDYNCVI</sequence>
<dbReference type="PANTHER" id="PTHR34072:SF59">
    <property type="entry name" value="CCHC-TYPE INTEGRASE"/>
    <property type="match status" value="1"/>
</dbReference>
<dbReference type="GO" id="GO:0016787">
    <property type="term" value="F:hydrolase activity"/>
    <property type="evidence" value="ECO:0007669"/>
    <property type="project" value="UniProtKB-KW"/>
</dbReference>
<dbReference type="SUPFAM" id="SSF56672">
    <property type="entry name" value="DNA/RNA polymerases"/>
    <property type="match status" value="1"/>
</dbReference>
<evidence type="ECO:0000256" key="4">
    <source>
        <dbReference type="ARBA" id="ARBA00022759"/>
    </source>
</evidence>
<dbReference type="InterPro" id="IPR043502">
    <property type="entry name" value="DNA/RNA_pol_sf"/>
</dbReference>
<dbReference type="Proteomes" id="UP000325315">
    <property type="component" value="Unassembled WGS sequence"/>
</dbReference>
<keyword evidence="1" id="KW-0808">Transferase</keyword>
<evidence type="ECO:0000256" key="1">
    <source>
        <dbReference type="ARBA" id="ARBA00022679"/>
    </source>
</evidence>